<evidence type="ECO:0000256" key="1">
    <source>
        <dbReference type="ARBA" id="ARBA00004651"/>
    </source>
</evidence>
<comment type="similarity">
    <text evidence="2 7">Belongs to the membrane-bound acyltransferase family.</text>
</comment>
<dbReference type="GO" id="GO:0005886">
    <property type="term" value="C:plasma membrane"/>
    <property type="evidence" value="ECO:0007669"/>
    <property type="project" value="UniProtKB-SubCell"/>
</dbReference>
<dbReference type="InterPro" id="IPR024194">
    <property type="entry name" value="Ac/AlaTfrase_AlgI/DltB"/>
</dbReference>
<dbReference type="InterPro" id="IPR051085">
    <property type="entry name" value="MB_O-acyltransferase"/>
</dbReference>
<feature type="transmembrane region" description="Helical" evidence="8">
    <location>
        <begin position="321"/>
        <end position="339"/>
    </location>
</feature>
<evidence type="ECO:0000313" key="9">
    <source>
        <dbReference type="EMBL" id="HIQ65315.1"/>
    </source>
</evidence>
<evidence type="ECO:0000256" key="4">
    <source>
        <dbReference type="ARBA" id="ARBA00022692"/>
    </source>
</evidence>
<evidence type="ECO:0000256" key="8">
    <source>
        <dbReference type="SAM" id="Phobius"/>
    </source>
</evidence>
<feature type="transmembrane region" description="Helical" evidence="8">
    <location>
        <begin position="110"/>
        <end position="131"/>
    </location>
</feature>
<feature type="transmembrane region" description="Helical" evidence="8">
    <location>
        <begin position="74"/>
        <end position="90"/>
    </location>
</feature>
<keyword evidence="7" id="KW-0808">Transferase</keyword>
<feature type="transmembrane region" description="Helical" evidence="8">
    <location>
        <begin position="243"/>
        <end position="263"/>
    </location>
</feature>
<evidence type="ECO:0000256" key="3">
    <source>
        <dbReference type="ARBA" id="ARBA00022475"/>
    </source>
</evidence>
<feature type="transmembrane region" description="Helical" evidence="8">
    <location>
        <begin position="189"/>
        <end position="210"/>
    </location>
</feature>
<name>A0A9D1CKY4_9FIRM</name>
<dbReference type="AlphaFoldDB" id="A0A9D1CKY4"/>
<evidence type="ECO:0000256" key="6">
    <source>
        <dbReference type="ARBA" id="ARBA00023136"/>
    </source>
</evidence>
<feature type="transmembrane region" description="Helical" evidence="8">
    <location>
        <begin position="348"/>
        <end position="367"/>
    </location>
</feature>
<dbReference type="PIRSF" id="PIRSF016636">
    <property type="entry name" value="AlgI_DltB"/>
    <property type="match status" value="1"/>
</dbReference>
<organism evidence="9 10">
    <name type="scientific">Candidatus Faecenecus gallistercoris</name>
    <dbReference type="NCBI Taxonomy" id="2840793"/>
    <lineage>
        <taxon>Bacteria</taxon>
        <taxon>Bacillati</taxon>
        <taxon>Bacillota</taxon>
        <taxon>Bacillota incertae sedis</taxon>
        <taxon>Candidatus Faecenecus</taxon>
    </lineage>
</organism>
<evidence type="ECO:0000256" key="2">
    <source>
        <dbReference type="ARBA" id="ARBA00010323"/>
    </source>
</evidence>
<feature type="transmembrane region" description="Helical" evidence="8">
    <location>
        <begin position="399"/>
        <end position="418"/>
    </location>
</feature>
<feature type="transmembrane region" description="Helical" evidence="8">
    <location>
        <begin position="47"/>
        <end position="62"/>
    </location>
</feature>
<evidence type="ECO:0000313" key="10">
    <source>
        <dbReference type="Proteomes" id="UP000886725"/>
    </source>
</evidence>
<evidence type="ECO:0000256" key="5">
    <source>
        <dbReference type="ARBA" id="ARBA00022989"/>
    </source>
</evidence>
<dbReference type="PANTHER" id="PTHR13285">
    <property type="entry name" value="ACYLTRANSFERASE"/>
    <property type="match status" value="1"/>
</dbReference>
<dbReference type="Pfam" id="PF03062">
    <property type="entry name" value="MBOAT"/>
    <property type="match status" value="1"/>
</dbReference>
<keyword evidence="5 8" id="KW-1133">Transmembrane helix</keyword>
<dbReference type="PANTHER" id="PTHR13285:SF18">
    <property type="entry name" value="PROTEIN-CYSTEINE N-PALMITOYLTRANSFERASE RASP"/>
    <property type="match status" value="1"/>
</dbReference>
<dbReference type="GO" id="GO:0016746">
    <property type="term" value="F:acyltransferase activity"/>
    <property type="evidence" value="ECO:0007669"/>
    <property type="project" value="UniProtKB-KW"/>
</dbReference>
<keyword evidence="6 7" id="KW-0472">Membrane</keyword>
<dbReference type="InterPro" id="IPR028362">
    <property type="entry name" value="AlgI"/>
</dbReference>
<keyword evidence="7" id="KW-0012">Acyltransferase</keyword>
<feature type="transmembrane region" description="Helical" evidence="8">
    <location>
        <begin position="430"/>
        <end position="450"/>
    </location>
</feature>
<dbReference type="PIRSF" id="PIRSF500217">
    <property type="entry name" value="AlgI"/>
    <property type="match status" value="1"/>
</dbReference>
<reference evidence="9" key="2">
    <citation type="journal article" date="2021" name="PeerJ">
        <title>Extensive microbial diversity within the chicken gut microbiome revealed by metagenomics and culture.</title>
        <authorList>
            <person name="Gilroy R."/>
            <person name="Ravi A."/>
            <person name="Getino M."/>
            <person name="Pursley I."/>
            <person name="Horton D.L."/>
            <person name="Alikhan N.F."/>
            <person name="Baker D."/>
            <person name="Gharbi K."/>
            <person name="Hall N."/>
            <person name="Watson M."/>
            <person name="Adriaenssens E.M."/>
            <person name="Foster-Nyarko E."/>
            <person name="Jarju S."/>
            <person name="Secka A."/>
            <person name="Antonio M."/>
            <person name="Oren A."/>
            <person name="Chaudhuri R.R."/>
            <person name="La Ragione R."/>
            <person name="Hildebrand F."/>
            <person name="Pallen M.J."/>
        </authorList>
    </citation>
    <scope>NUCLEOTIDE SEQUENCE</scope>
    <source>
        <strain evidence="9">CHK165-10780</strain>
    </source>
</reference>
<evidence type="ECO:0000256" key="7">
    <source>
        <dbReference type="PIRNR" id="PIRNR016636"/>
    </source>
</evidence>
<comment type="subcellular location">
    <subcellularLocation>
        <location evidence="1">Cell membrane</location>
        <topology evidence="1">Multi-pass membrane protein</topology>
    </subcellularLocation>
</comment>
<protein>
    <submittedName>
        <fullName evidence="9">MBOAT family protein</fullName>
    </submittedName>
</protein>
<reference evidence="9" key="1">
    <citation type="submission" date="2020-10" db="EMBL/GenBank/DDBJ databases">
        <authorList>
            <person name="Gilroy R."/>
        </authorList>
    </citation>
    <scope>NUCLEOTIDE SEQUENCE</scope>
    <source>
        <strain evidence="9">CHK165-10780</strain>
    </source>
</reference>
<dbReference type="InterPro" id="IPR004299">
    <property type="entry name" value="MBOAT_fam"/>
</dbReference>
<dbReference type="GO" id="GO:0042121">
    <property type="term" value="P:alginic acid biosynthetic process"/>
    <property type="evidence" value="ECO:0007669"/>
    <property type="project" value="InterPro"/>
</dbReference>
<gene>
    <name evidence="9" type="ORF">IAC85_06215</name>
</gene>
<dbReference type="EMBL" id="DVFU01000120">
    <property type="protein sequence ID" value="HIQ65315.1"/>
    <property type="molecule type" value="Genomic_DNA"/>
</dbReference>
<comment type="caution">
    <text evidence="9">The sequence shown here is derived from an EMBL/GenBank/DDBJ whole genome shotgun (WGS) entry which is preliminary data.</text>
</comment>
<proteinExistence type="inferred from homology"/>
<sequence length="462" mass="53869">MVFSSISFLFYFLPVVLLCYFLASRKAKNFVLLVASLFFYFYGEPKYILVFLTSIGLNYFFGRKIEDSKQHKKLYLIIDLILNFGMLFYFKYFNFSITILNDIFGTDFSLWNIVMPIGISFFTFQATSYTIDIYRGKVSSAPNIWTFATYLSLFPQLIAGPIVRYETVADELEHRKETSREIANGIRRFIIGLAKKVLLANVLGTLASTLGGLEEISLASSWVHALALTLQLYFDFSGYSDMAIGMGLMFGFHFLENFNYPLIANSLTDFWRRWHISLSSWLKDYIYIPLGGSRVPFWKYCRNILLTWLATGLWHGANWNFVLWGLFFAVFLIIEKVWLLKVFKKHSILAHCYTIFFILISFVIFSFDDLSSMGSMLQNMFSISNPIITREALYYARDYFVVILIALFAATPIAKNWMAKVRKSSIWKRLSFLEVVFYFGLFFLCVAFLVDESFNPFLYFRF</sequence>
<accession>A0A9D1CKY4</accession>
<keyword evidence="4 8" id="KW-0812">Transmembrane</keyword>
<dbReference type="Proteomes" id="UP000886725">
    <property type="component" value="Unassembled WGS sequence"/>
</dbReference>
<keyword evidence="3 7" id="KW-1003">Cell membrane</keyword>